<evidence type="ECO:0000259" key="1">
    <source>
        <dbReference type="PROSITE" id="PS50801"/>
    </source>
</evidence>
<dbReference type="InterPro" id="IPR002645">
    <property type="entry name" value="STAS_dom"/>
</dbReference>
<dbReference type="Proteomes" id="UP000202440">
    <property type="component" value="Chromosome"/>
</dbReference>
<dbReference type="SUPFAM" id="SSF52091">
    <property type="entry name" value="SpoIIaa-like"/>
    <property type="match status" value="1"/>
</dbReference>
<dbReference type="RefSeq" id="WP_094061756.1">
    <property type="nucleotide sequence ID" value="NZ_CP022530.1"/>
</dbReference>
<proteinExistence type="predicted"/>
<dbReference type="InterPro" id="IPR052746">
    <property type="entry name" value="MlaB_ABC_Transporter"/>
</dbReference>
<dbReference type="PROSITE" id="PS50801">
    <property type="entry name" value="STAS"/>
    <property type="match status" value="1"/>
</dbReference>
<accession>A0A222FQ01</accession>
<evidence type="ECO:0000313" key="2">
    <source>
        <dbReference type="EMBL" id="ASP40594.1"/>
    </source>
</evidence>
<name>A0A222FQ01_9GAMM</name>
<dbReference type="Pfam" id="PF13466">
    <property type="entry name" value="STAS_2"/>
    <property type="match status" value="1"/>
</dbReference>
<dbReference type="PANTHER" id="PTHR35849">
    <property type="entry name" value="BLR2341 PROTEIN"/>
    <property type="match status" value="1"/>
</dbReference>
<reference evidence="2 3" key="1">
    <citation type="submission" date="2017-07" db="EMBL/GenBank/DDBJ databases">
        <title>Annotated genome sequence of Bacterioplanes sanyensis isolated from Red Sea.</title>
        <authorList>
            <person name="Rehman Z.U."/>
        </authorList>
    </citation>
    <scope>NUCLEOTIDE SEQUENCE [LARGE SCALE GENOMIC DNA]</scope>
    <source>
        <strain evidence="2 3">NV9</strain>
    </source>
</reference>
<sequence length="95" mass="10027">MPHTLSCGARLSIDQAEHLHSQFQAALSSPEPLLIDAGDVQYADSAGLQLLLALKQSLAGSGQSFSWGNVSDVVYECADLLGLTAQLSLSDIIKE</sequence>
<gene>
    <name evidence="2" type="ORF">CHH28_18820</name>
</gene>
<dbReference type="InterPro" id="IPR036513">
    <property type="entry name" value="STAS_dom_sf"/>
</dbReference>
<keyword evidence="3" id="KW-1185">Reference proteome</keyword>
<evidence type="ECO:0000313" key="3">
    <source>
        <dbReference type="Proteomes" id="UP000202440"/>
    </source>
</evidence>
<dbReference type="Gene3D" id="3.30.750.24">
    <property type="entry name" value="STAS domain"/>
    <property type="match status" value="1"/>
</dbReference>
<protein>
    <recommendedName>
        <fullName evidence="1">STAS domain-containing protein</fullName>
    </recommendedName>
</protein>
<feature type="domain" description="STAS" evidence="1">
    <location>
        <begin position="11"/>
        <end position="95"/>
    </location>
</feature>
<organism evidence="2 3">
    <name type="scientific">Bacterioplanes sanyensis</name>
    <dbReference type="NCBI Taxonomy" id="1249553"/>
    <lineage>
        <taxon>Bacteria</taxon>
        <taxon>Pseudomonadati</taxon>
        <taxon>Pseudomonadota</taxon>
        <taxon>Gammaproteobacteria</taxon>
        <taxon>Oceanospirillales</taxon>
        <taxon>Oceanospirillaceae</taxon>
        <taxon>Bacterioplanes</taxon>
    </lineage>
</organism>
<dbReference type="PANTHER" id="PTHR35849:SF2">
    <property type="entry name" value="BLR2341 PROTEIN"/>
    <property type="match status" value="1"/>
</dbReference>
<dbReference type="KEGG" id="bsan:CHH28_18820"/>
<dbReference type="CDD" id="cd07043">
    <property type="entry name" value="STAS_anti-anti-sigma_factors"/>
    <property type="match status" value="1"/>
</dbReference>
<dbReference type="EMBL" id="CP022530">
    <property type="protein sequence ID" value="ASP40594.1"/>
    <property type="molecule type" value="Genomic_DNA"/>
</dbReference>
<dbReference type="AlphaFoldDB" id="A0A222FQ01"/>
<dbReference type="InterPro" id="IPR058548">
    <property type="entry name" value="MlaB-like_STAS"/>
</dbReference>